<dbReference type="EMBL" id="JABCYN010000057">
    <property type="protein sequence ID" value="KAF6005892.1"/>
    <property type="molecule type" value="Genomic_DNA"/>
</dbReference>
<keyword evidence="3" id="KW-0456">Lyase</keyword>
<comment type="caution">
    <text evidence="3">The sequence shown here is derived from an EMBL/GenBank/DDBJ whole genome shotgun (WGS) entry which is preliminary data.</text>
</comment>
<comment type="similarity">
    <text evidence="1">Belongs to the lyase 1 family. Argininosuccinate lyase subfamily.</text>
</comment>
<organism evidence="3 4">
    <name type="scientific">Dekkera bruxellensis</name>
    <name type="common">Brettanomyces custersii</name>
    <dbReference type="NCBI Taxonomy" id="5007"/>
    <lineage>
        <taxon>Eukaryota</taxon>
        <taxon>Fungi</taxon>
        <taxon>Dikarya</taxon>
        <taxon>Ascomycota</taxon>
        <taxon>Saccharomycotina</taxon>
        <taxon>Pichiomycetes</taxon>
        <taxon>Pichiales</taxon>
        <taxon>Pichiaceae</taxon>
        <taxon>Brettanomyces</taxon>
    </lineage>
</organism>
<evidence type="ECO:0000313" key="4">
    <source>
        <dbReference type="Proteomes" id="UP000568158"/>
    </source>
</evidence>
<dbReference type="InterPro" id="IPR009049">
    <property type="entry name" value="Argininosuccinate_lyase"/>
</dbReference>
<dbReference type="GO" id="GO:0042450">
    <property type="term" value="P:L-arginine biosynthetic process via ornithine"/>
    <property type="evidence" value="ECO:0007669"/>
    <property type="project" value="InterPro"/>
</dbReference>
<evidence type="ECO:0000259" key="2">
    <source>
        <dbReference type="Pfam" id="PF14698"/>
    </source>
</evidence>
<dbReference type="GO" id="GO:0004056">
    <property type="term" value="F:argininosuccinate lyase activity"/>
    <property type="evidence" value="ECO:0007669"/>
    <property type="project" value="InterPro"/>
</dbReference>
<reference evidence="3 4" key="1">
    <citation type="journal article" date="2020" name="Appl. Microbiol. Biotechnol.">
        <title>Targeted gene deletion in Brettanomyces bruxellensis with an expression-free CRISPR-Cas9 system.</title>
        <authorList>
            <person name="Varela C."/>
            <person name="Bartel C."/>
            <person name="Onetto C."/>
            <person name="Borneman A."/>
        </authorList>
    </citation>
    <scope>NUCLEOTIDE SEQUENCE [LARGE SCALE GENOMIC DNA]</scope>
    <source>
        <strain evidence="3 4">AWRI1613</strain>
    </source>
</reference>
<evidence type="ECO:0000313" key="3">
    <source>
        <dbReference type="EMBL" id="KAF6005892.1"/>
    </source>
</evidence>
<protein>
    <submittedName>
        <fullName evidence="3">Argininosuccinate lyase</fullName>
    </submittedName>
</protein>
<dbReference type="FunFam" id="1.10.40.30:FF:000001">
    <property type="entry name" value="Argininosuccinate lyase"/>
    <property type="match status" value="1"/>
</dbReference>
<dbReference type="PANTHER" id="PTHR43814:SF1">
    <property type="entry name" value="ARGININOSUCCINATE LYASE"/>
    <property type="match status" value="1"/>
</dbReference>
<gene>
    <name evidence="3" type="primary">ARG4_2</name>
    <name evidence="3" type="ORF">HII12_005468</name>
</gene>
<dbReference type="Proteomes" id="UP000568158">
    <property type="component" value="Unassembled WGS sequence"/>
</dbReference>
<name>A0A8H6B6R5_DEKBR</name>
<dbReference type="SUPFAM" id="SSF48557">
    <property type="entry name" value="L-aspartase-like"/>
    <property type="match status" value="1"/>
</dbReference>
<dbReference type="InterPro" id="IPR029419">
    <property type="entry name" value="Arg_succ_lyase_C"/>
</dbReference>
<dbReference type="AlphaFoldDB" id="A0A8H6B6R5"/>
<proteinExistence type="inferred from homology"/>
<evidence type="ECO:0000256" key="1">
    <source>
        <dbReference type="ARBA" id="ARBA00010755"/>
    </source>
</evidence>
<dbReference type="Gene3D" id="1.10.40.30">
    <property type="entry name" value="Fumarase/aspartase (C-terminal domain)"/>
    <property type="match status" value="1"/>
</dbReference>
<dbReference type="Gene3D" id="1.20.200.10">
    <property type="entry name" value="Fumarase/aspartase (Central domain)"/>
    <property type="match status" value="1"/>
</dbReference>
<dbReference type="Pfam" id="PF14698">
    <property type="entry name" value="ASL_C2"/>
    <property type="match status" value="1"/>
</dbReference>
<sequence length="179" mass="19683">MPQKKNSDSLELLRGKSGRVFGNLAGFMMSMKGIPSTYDKDMQEDKEPLFDALTTVEHSILIATGVISTLTVHKEEMAAALSMDMLATDLADYLVKKGVPFRETHYISGECVRAAEEAHISGIDKLSLEQFQAIDKRFGPDVFETFSFEKSVEERTSTGGTAKSAVLKQLASLEKQIGQ</sequence>
<dbReference type="GO" id="GO:0005829">
    <property type="term" value="C:cytosol"/>
    <property type="evidence" value="ECO:0007669"/>
    <property type="project" value="TreeGrafter"/>
</dbReference>
<dbReference type="InterPro" id="IPR008948">
    <property type="entry name" value="L-Aspartase-like"/>
</dbReference>
<feature type="domain" description="Argininosuccinate lyase C-terminal" evidence="2">
    <location>
        <begin position="85"/>
        <end position="153"/>
    </location>
</feature>
<accession>A0A8H6B6R5</accession>
<dbReference type="FunFam" id="1.20.200.10:FF:000015">
    <property type="entry name" value="argininosuccinate lyase isoform X2"/>
    <property type="match status" value="1"/>
</dbReference>
<dbReference type="PANTHER" id="PTHR43814">
    <property type="entry name" value="ARGININOSUCCINATE LYASE"/>
    <property type="match status" value="1"/>
</dbReference>